<keyword evidence="2" id="KW-0496">Mitochondrion</keyword>
<protein>
    <submittedName>
        <fullName evidence="2">Uncharacterized protein</fullName>
    </submittedName>
</protein>
<comment type="caution">
    <text evidence="2">The sequence shown here is derived from an EMBL/GenBank/DDBJ whole genome shotgun (WGS) entry which is preliminary data.</text>
</comment>
<evidence type="ECO:0000256" key="1">
    <source>
        <dbReference type="SAM" id="Phobius"/>
    </source>
</evidence>
<name>A0AAV8S403_9ROSI</name>
<evidence type="ECO:0000313" key="3">
    <source>
        <dbReference type="Proteomes" id="UP001159364"/>
    </source>
</evidence>
<dbReference type="AlphaFoldDB" id="A0AAV8S403"/>
<proteinExistence type="predicted"/>
<keyword evidence="3" id="KW-1185">Reference proteome</keyword>
<gene>
    <name evidence="2" type="ORF">K2173_010150</name>
</gene>
<keyword evidence="1" id="KW-1133">Transmembrane helix</keyword>
<geneLocation type="mitochondrion" evidence="2"/>
<organism evidence="2 3">
    <name type="scientific">Erythroxylum novogranatense</name>
    <dbReference type="NCBI Taxonomy" id="1862640"/>
    <lineage>
        <taxon>Eukaryota</taxon>
        <taxon>Viridiplantae</taxon>
        <taxon>Streptophyta</taxon>
        <taxon>Embryophyta</taxon>
        <taxon>Tracheophyta</taxon>
        <taxon>Spermatophyta</taxon>
        <taxon>Magnoliopsida</taxon>
        <taxon>eudicotyledons</taxon>
        <taxon>Gunneridae</taxon>
        <taxon>Pentapetalae</taxon>
        <taxon>rosids</taxon>
        <taxon>fabids</taxon>
        <taxon>Malpighiales</taxon>
        <taxon>Erythroxylaceae</taxon>
        <taxon>Erythroxylum</taxon>
    </lineage>
</organism>
<keyword evidence="1" id="KW-0472">Membrane</keyword>
<feature type="transmembrane region" description="Helical" evidence="1">
    <location>
        <begin position="15"/>
        <end position="36"/>
    </location>
</feature>
<reference evidence="2 3" key="1">
    <citation type="submission" date="2021-09" db="EMBL/GenBank/DDBJ databases">
        <title>Genomic insights and catalytic innovation underlie evolution of tropane alkaloids biosynthesis.</title>
        <authorList>
            <person name="Wang Y.-J."/>
            <person name="Tian T."/>
            <person name="Huang J.-P."/>
            <person name="Huang S.-X."/>
        </authorList>
    </citation>
    <scope>NUCLEOTIDE SEQUENCE [LARGE SCALE GENOMIC DNA]</scope>
    <source>
        <strain evidence="2">KIB-2018</strain>
        <tissue evidence="2">Leaf</tissue>
    </source>
</reference>
<evidence type="ECO:0000313" key="2">
    <source>
        <dbReference type="EMBL" id="KAJ8746878.1"/>
    </source>
</evidence>
<dbReference type="Proteomes" id="UP001159364">
    <property type="component" value="Unassembled WGS sequence"/>
</dbReference>
<dbReference type="EMBL" id="JAIWQS010000263">
    <property type="protein sequence ID" value="KAJ8746878.1"/>
    <property type="molecule type" value="Genomic_DNA"/>
</dbReference>
<sequence length="140" mass="15479">MAGTGLLGLLPLDPLLLVILLAVMYDIGCRYCHAWGHMFKDYAKKKQADLRRQQSASAAAATPTYGNRPETVTRRIISPAPGFKEEKKNQDLASREMLDFRKERSQAYAESGLALVLPRGAVDEAFSVHDSGDIESALWL</sequence>
<accession>A0AAV8S403</accession>
<keyword evidence="1" id="KW-0812">Transmembrane</keyword>